<organism evidence="2 3">
    <name type="scientific">Coccomyxa subellipsoidea (strain C-169)</name>
    <name type="common">Green microalga</name>
    <dbReference type="NCBI Taxonomy" id="574566"/>
    <lineage>
        <taxon>Eukaryota</taxon>
        <taxon>Viridiplantae</taxon>
        <taxon>Chlorophyta</taxon>
        <taxon>core chlorophytes</taxon>
        <taxon>Trebouxiophyceae</taxon>
        <taxon>Trebouxiophyceae incertae sedis</taxon>
        <taxon>Coccomyxaceae</taxon>
        <taxon>Coccomyxa</taxon>
        <taxon>Coccomyxa subellipsoidea</taxon>
    </lineage>
</organism>
<dbReference type="RefSeq" id="XP_005651567.1">
    <property type="nucleotide sequence ID" value="XM_005651510.1"/>
</dbReference>
<evidence type="ECO:0008006" key="4">
    <source>
        <dbReference type="Google" id="ProtNLM"/>
    </source>
</evidence>
<dbReference type="eggNOG" id="ENOG502SB78">
    <property type="taxonomic scope" value="Eukaryota"/>
</dbReference>
<dbReference type="PANTHER" id="PTHR22028">
    <property type="entry name" value="SFI1 SPINDLE BODY DOMAIN-CONTAINING PROTEIN-RELATED"/>
    <property type="match status" value="1"/>
</dbReference>
<feature type="region of interest" description="Disordered" evidence="1">
    <location>
        <begin position="1078"/>
        <end position="1101"/>
    </location>
</feature>
<reference evidence="2 3" key="1">
    <citation type="journal article" date="2012" name="Genome Biol.">
        <title>The genome of the polar eukaryotic microalga coccomyxa subellipsoidea reveals traits of cold adaptation.</title>
        <authorList>
            <person name="Blanc G."/>
            <person name="Agarkova I."/>
            <person name="Grimwood J."/>
            <person name="Kuo A."/>
            <person name="Brueggeman A."/>
            <person name="Dunigan D."/>
            <person name="Gurnon J."/>
            <person name="Ladunga I."/>
            <person name="Lindquist E."/>
            <person name="Lucas S."/>
            <person name="Pangilinan J."/>
            <person name="Proschold T."/>
            <person name="Salamov A."/>
            <person name="Schmutz J."/>
            <person name="Weeks D."/>
            <person name="Yamada T."/>
            <person name="Claverie J.M."/>
            <person name="Grigoriev I."/>
            <person name="Van Etten J."/>
            <person name="Lomsadze A."/>
            <person name="Borodovsky M."/>
        </authorList>
    </citation>
    <scope>NUCLEOTIDE SEQUENCE [LARGE SCALE GENOMIC DNA]</scope>
    <source>
        <strain evidence="2 3">C-169</strain>
    </source>
</reference>
<name>I0Z8Q4_COCSC</name>
<proteinExistence type="predicted"/>
<dbReference type="InterPro" id="IPR052270">
    <property type="entry name" value="CACF_protein"/>
</dbReference>
<feature type="compositionally biased region" description="Low complexity" evidence="1">
    <location>
        <begin position="1116"/>
        <end position="1136"/>
    </location>
</feature>
<feature type="region of interest" description="Disordered" evidence="1">
    <location>
        <begin position="1181"/>
        <end position="1200"/>
    </location>
</feature>
<dbReference type="EMBL" id="AGSI01000002">
    <property type="protein sequence ID" value="EIE27023.1"/>
    <property type="molecule type" value="Genomic_DNA"/>
</dbReference>
<feature type="region of interest" description="Disordered" evidence="1">
    <location>
        <begin position="1246"/>
        <end position="1287"/>
    </location>
</feature>
<feature type="region of interest" description="Disordered" evidence="1">
    <location>
        <begin position="1222"/>
        <end position="1241"/>
    </location>
</feature>
<evidence type="ECO:0000313" key="2">
    <source>
        <dbReference type="EMBL" id="EIE27023.1"/>
    </source>
</evidence>
<feature type="region of interest" description="Disordered" evidence="1">
    <location>
        <begin position="1513"/>
        <end position="1537"/>
    </location>
</feature>
<feature type="region of interest" description="Disordered" evidence="1">
    <location>
        <begin position="1318"/>
        <end position="1337"/>
    </location>
</feature>
<dbReference type="Proteomes" id="UP000007264">
    <property type="component" value="Unassembled WGS sequence"/>
</dbReference>
<evidence type="ECO:0000256" key="1">
    <source>
        <dbReference type="SAM" id="MobiDB-lite"/>
    </source>
</evidence>
<dbReference type="GeneID" id="17044729"/>
<feature type="region of interest" description="Disordered" evidence="1">
    <location>
        <begin position="1446"/>
        <end position="1501"/>
    </location>
</feature>
<feature type="region of interest" description="Disordered" evidence="1">
    <location>
        <begin position="1114"/>
        <end position="1158"/>
    </location>
</feature>
<feature type="region of interest" description="Disordered" evidence="1">
    <location>
        <begin position="1349"/>
        <end position="1384"/>
    </location>
</feature>
<sequence length="1625" mass="177144">MMAAGQPLVPHTAGEDGSGHIHLKLGDPADTASAHLEIINQDGWLGFRSAVANGRLLQVRRKGSSRMVFFSGNFGIWEQWELVEGGISEPWSCQRLSFRSRNLPQFILTADVQRIGIQTMSAVMAPTMPSAESDLSEPAELQKINHLMITEWKQFVAREKKIRARIEGKVNKMADEKTQLESWTRTQVQTIRQAMRNDMTQLATIAQQQSAQAAEADTRLTKSIRWGVRVLQRFEDANSMRTVFSSWRKVARHQRHCAANVVRQHARSNERRCRAALAVWAQHIAHSRAMRDRLCAAVHRLALLRLGAAFGSWAQIAEARRLQRSHLDGLLQRGQALRAMSKATSAWRDAVHQSRERDAIAGDLFARRRQDDMAAVLHGWAGAAAEGKRLRGLLTKALHRAVDRRCFAALQGWQEVTLQSRRRRWALRKALERMACKRTQAAFDAWRSRAELTSHCRLLGQQRNARSARALLSSSFWAWQDLAEDHKHQVAICQERQRERVKSGALAAWCRAVEHQKQRAALHWLGRVEQRHRLGRLMARCVAHRSRALLAATLSGWQRVADGRRAFRERLTAMGKRADAELAHRAFTGWLDAHAAQQQQQDAICRSVTLLSQRHLAAAFLGWRERASKAGALRRQLQRLVHRLAVMRASAALLAWQQAVQERTALQSRLKQAVGRMAASQAAAVMHAWRCRAAHARAVRRRSHRLQAAVRSRRMAHALRQWRARAEDMGHACALAEEAALRCTSRQAKAILRDWRQVAAVKKGLHAQSAHVQRRLMSLRASQVFGAWATHADARRTSRTLAQEMHACTQQKSLARVLHAWCAHADDLSWRRSAALQQGQAVSKRLSEQNQLMCFEAWVEAMERRKVGRMRLSALAAELTLSMTAARPSGHAPVTTHSAALLLSTFASWREYGQEQRRHRVILARCLDKVVARLQWNALQTWRAATEAARVQAVTLARHRARCDLACQRAAFAKWRAVYEEQRDIYARLKACITRQRISFRLFKQWYWESFDEDVQNTLRHLYATTEDSMNSPLPPSPSAYSPFLGQPNWAALNTPSNLQPRLSGSLDMAALGNPLSSLRRSIERRHSDREARRSSPAPGGFIGLALAQYARDAGSNSSTSSTLSSAAEPPESDAAGMSQDEAAAEEGTGAAVSDSEPAPIADVDHMSELLDGADSLPEEALSMEEAAGQQSDRELERAEAEGSISFANAFGRADANNAFADDASWGQDEGSVSFGTKPACAATPADTPPFCPPPSAALQQGSSSPQAGDMAPTPGPSSTGSVGAGSRGSFLVAAAQGTPSSTRHTFGPAEAIRSISLLPGTTQPRPADQGSVRPVPGRVSFRQAHGLMNQEAPPSDTAVGPSGSQRAEGTHSAEVPLPPQEWAAEEDGDVVIFDGFSIVADGSPALSAGLQHIFDEALAQVDSAGSSPALSSLDDEAQTLLGAPNSKKLGAADHGYESEQNAGDEAGSTASPASSPSLSCYSELSSPGRADSAPEQPAAGSPRLIVLDNPLSVSALPGDDDSAEGPGEAESAPAPVAAASPEALLMQMANPRRSLQSALALAASLGAGILGADPLSPYDRAAPDQGHFVFSPAAGVPGAMDSTTFFNPSFSGMEGDARDAEGEA</sequence>
<feature type="region of interest" description="Disordered" evidence="1">
    <location>
        <begin position="1"/>
        <end position="21"/>
    </location>
</feature>
<protein>
    <recommendedName>
        <fullName evidence="4">Sfi1 spindle body domain-containing protein</fullName>
    </recommendedName>
</protein>
<gene>
    <name evidence="2" type="ORF">COCSUDRAFT_83582</name>
</gene>
<keyword evidence="3" id="KW-1185">Reference proteome</keyword>
<feature type="compositionally biased region" description="Pro residues" evidence="1">
    <location>
        <begin position="1247"/>
        <end position="1256"/>
    </location>
</feature>
<accession>I0Z8Q4</accession>
<dbReference type="OrthoDB" id="515613at2759"/>
<feature type="compositionally biased region" description="Basic and acidic residues" evidence="1">
    <location>
        <begin position="1081"/>
        <end position="1094"/>
    </location>
</feature>
<evidence type="ECO:0000313" key="3">
    <source>
        <dbReference type="Proteomes" id="UP000007264"/>
    </source>
</evidence>
<dbReference type="GO" id="GO:0019902">
    <property type="term" value="F:phosphatase binding"/>
    <property type="evidence" value="ECO:0007669"/>
    <property type="project" value="TreeGrafter"/>
</dbReference>
<feature type="compositionally biased region" description="Low complexity" evidence="1">
    <location>
        <begin position="1467"/>
        <end position="1488"/>
    </location>
</feature>
<dbReference type="KEGG" id="csl:COCSUDRAFT_83582"/>
<feature type="compositionally biased region" description="Low complexity" evidence="1">
    <location>
        <begin position="1525"/>
        <end position="1537"/>
    </location>
</feature>
<comment type="caution">
    <text evidence="2">The sequence shown here is derived from an EMBL/GenBank/DDBJ whole genome shotgun (WGS) entry which is preliminary data.</text>
</comment>
<dbReference type="PANTHER" id="PTHR22028:SF9">
    <property type="entry name" value="SFI1 SPINDLE BODY DOMAIN-CONTAINING PROTEIN"/>
    <property type="match status" value="1"/>
</dbReference>